<dbReference type="Proteomes" id="UP000434580">
    <property type="component" value="Unassembled WGS sequence"/>
</dbReference>
<organism evidence="1 2">
    <name type="scientific">BD1-7 clade bacterium</name>
    <dbReference type="NCBI Taxonomy" id="2029982"/>
    <lineage>
        <taxon>Bacteria</taxon>
        <taxon>Pseudomonadati</taxon>
        <taxon>Pseudomonadota</taxon>
        <taxon>Gammaproteobacteria</taxon>
        <taxon>Cellvibrionales</taxon>
        <taxon>Spongiibacteraceae</taxon>
        <taxon>BD1-7 clade</taxon>
    </lineage>
</organism>
<protein>
    <submittedName>
        <fullName evidence="1">Uncharacterized protein</fullName>
    </submittedName>
</protein>
<proteinExistence type="predicted"/>
<dbReference type="OrthoDB" id="5892745at2"/>
<sequence>MANTSGNAFCLTVLCPVKNDTVGGRSCAALTRDIIEHLPTGLESPLAKVPQTYFGRFYLLNDVFYQGGQHERDHLKSHYLVFTANFFGDLDRWLEGFWSSASDDAQYIWQHCVSFDTVASAEGFRDYIKKCQVDAALFFNGSNDHALEDQLKALFLKQEFSRFAVVNQGLAPADLREEFRAFLQRVEPQNLAGPSFVPGAETV</sequence>
<dbReference type="EMBL" id="CACSII010000021">
    <property type="protein sequence ID" value="CAA0120869.1"/>
    <property type="molecule type" value="Genomic_DNA"/>
</dbReference>
<accession>A0A5S9QR31</accession>
<name>A0A5S9QR31_9GAMM</name>
<reference evidence="1 2" key="1">
    <citation type="submission" date="2019-11" db="EMBL/GenBank/DDBJ databases">
        <authorList>
            <person name="Holert J."/>
        </authorList>
    </citation>
    <scope>NUCLEOTIDE SEQUENCE [LARGE SCALE GENOMIC DNA]</scope>
    <source>
        <strain evidence="1">BC5_2</strain>
    </source>
</reference>
<gene>
    <name evidence="1" type="ORF">DPBNPPHM_02632</name>
</gene>
<evidence type="ECO:0000313" key="1">
    <source>
        <dbReference type="EMBL" id="CAA0120869.1"/>
    </source>
</evidence>
<dbReference type="AlphaFoldDB" id="A0A5S9QR31"/>
<evidence type="ECO:0000313" key="2">
    <source>
        <dbReference type="Proteomes" id="UP000434580"/>
    </source>
</evidence>